<organism evidence="1 2">
    <name type="scientific">Linum trigynum</name>
    <dbReference type="NCBI Taxonomy" id="586398"/>
    <lineage>
        <taxon>Eukaryota</taxon>
        <taxon>Viridiplantae</taxon>
        <taxon>Streptophyta</taxon>
        <taxon>Embryophyta</taxon>
        <taxon>Tracheophyta</taxon>
        <taxon>Spermatophyta</taxon>
        <taxon>Magnoliopsida</taxon>
        <taxon>eudicotyledons</taxon>
        <taxon>Gunneridae</taxon>
        <taxon>Pentapetalae</taxon>
        <taxon>rosids</taxon>
        <taxon>fabids</taxon>
        <taxon>Malpighiales</taxon>
        <taxon>Linaceae</taxon>
        <taxon>Linum</taxon>
    </lineage>
</organism>
<evidence type="ECO:0008006" key="3">
    <source>
        <dbReference type="Google" id="ProtNLM"/>
    </source>
</evidence>
<reference evidence="1 2" key="1">
    <citation type="submission" date="2024-04" db="EMBL/GenBank/DDBJ databases">
        <authorList>
            <person name="Fracassetti M."/>
        </authorList>
    </citation>
    <scope>NUCLEOTIDE SEQUENCE [LARGE SCALE GENOMIC DNA]</scope>
</reference>
<dbReference type="Pfam" id="PF14223">
    <property type="entry name" value="Retrotran_gag_2"/>
    <property type="match status" value="1"/>
</dbReference>
<dbReference type="EMBL" id="OZ034817">
    <property type="protein sequence ID" value="CAL1382495.1"/>
    <property type="molecule type" value="Genomic_DNA"/>
</dbReference>
<evidence type="ECO:0000313" key="1">
    <source>
        <dbReference type="EMBL" id="CAL1382495.1"/>
    </source>
</evidence>
<dbReference type="PANTHER" id="PTHR35317:SF23">
    <property type="entry name" value="OS04G0629600 PROTEIN"/>
    <property type="match status" value="1"/>
</dbReference>
<gene>
    <name evidence="1" type="ORF">LTRI10_LOCUS23816</name>
</gene>
<keyword evidence="2" id="KW-1185">Reference proteome</keyword>
<proteinExistence type="predicted"/>
<evidence type="ECO:0000313" key="2">
    <source>
        <dbReference type="Proteomes" id="UP001497516"/>
    </source>
</evidence>
<dbReference type="AlphaFoldDB" id="A0AAV2EAC7"/>
<protein>
    <recommendedName>
        <fullName evidence="3">Retrovirus-related Pol polyprotein from transposon TNT 1-94</fullName>
    </recommendedName>
</protein>
<dbReference type="PANTHER" id="PTHR35317">
    <property type="entry name" value="OS04G0629600 PROTEIN"/>
    <property type="match status" value="1"/>
</dbReference>
<sequence length="150" mass="17229">MENLLRSKEYWQVVNEGIKEPAAGEQLSTVELNSLEDSKLNDLKAKNYLFSSIVKVILKTITKKNTAKEIWDSMKLKFHGSARVKKVQLQTLRGNYELLEMKEEDTITDYFGRVMVVTNAMRSCGEDLTDVQTVEKILRTLTAKFNYVVC</sequence>
<name>A0AAV2EAC7_9ROSI</name>
<accession>A0AAV2EAC7</accession>
<dbReference type="Proteomes" id="UP001497516">
    <property type="component" value="Chromosome 4"/>
</dbReference>